<evidence type="ECO:0000313" key="2">
    <source>
        <dbReference type="Proteomes" id="UP001164653"/>
    </source>
</evidence>
<name>A0A9E8NAF5_9BACT</name>
<accession>A0A9E8NAF5</accession>
<dbReference type="Proteomes" id="UP001164653">
    <property type="component" value="Chromosome"/>
</dbReference>
<dbReference type="KEGG" id="dpf:ON006_03310"/>
<sequence length="327" mass="36869">MKSTTSSTIQFLLKQAPNYLLMFVVLLTSCDSLVGIVDQDKLPEIQSKLVVESYISPQSPTIEVKVTESLPLYGEDKIDPVYIKNAVVTISGEAGRLTIPYNDSTLSYLIDSSAFGIESGKTYELTVSDERRSVKARTRVPDKIVLLKSYRIDTVPGEFDPLLAARVRFSWDDIKGETNFYSMRGYATTEETTFIYDPVTLKSSLGRQQRQTPFYDYLKEIVIFSDINQDGITLTSPESTFSLPMDYKGTYIGSDGKEYPIDTDPKIAEIHVEILHLNESYYKFYQTLRDSDHKNNPFAEPLLIYNNIEGGLGCFGAYTVGINKITF</sequence>
<dbReference type="EMBL" id="CP112998">
    <property type="protein sequence ID" value="WAC12994.1"/>
    <property type="molecule type" value="Genomic_DNA"/>
</dbReference>
<proteinExistence type="predicted"/>
<dbReference type="AlphaFoldDB" id="A0A9E8NAF5"/>
<keyword evidence="2" id="KW-1185">Reference proteome</keyword>
<evidence type="ECO:0000313" key="1">
    <source>
        <dbReference type="EMBL" id="WAC12994.1"/>
    </source>
</evidence>
<protein>
    <submittedName>
        <fullName evidence="1">DUF4249 domain-containing protein</fullName>
    </submittedName>
</protein>
<dbReference type="Pfam" id="PF14054">
    <property type="entry name" value="DUF4249"/>
    <property type="match status" value="1"/>
</dbReference>
<dbReference type="InterPro" id="IPR025345">
    <property type="entry name" value="DUF4249"/>
</dbReference>
<gene>
    <name evidence="1" type="ORF">ON006_03310</name>
</gene>
<dbReference type="RefSeq" id="WP_244823886.1">
    <property type="nucleotide sequence ID" value="NZ_CP112998.1"/>
</dbReference>
<organism evidence="1 2">
    <name type="scientific">Dyadobacter pollutisoli</name>
    <dbReference type="NCBI Taxonomy" id="2910158"/>
    <lineage>
        <taxon>Bacteria</taxon>
        <taxon>Pseudomonadati</taxon>
        <taxon>Bacteroidota</taxon>
        <taxon>Cytophagia</taxon>
        <taxon>Cytophagales</taxon>
        <taxon>Spirosomataceae</taxon>
        <taxon>Dyadobacter</taxon>
    </lineage>
</organism>
<reference evidence="1" key="1">
    <citation type="submission" date="2022-11" db="EMBL/GenBank/DDBJ databases">
        <title>Dyadobacter pollutisoli sp. nov., isolated from plastic dumped soil.</title>
        <authorList>
            <person name="Kim J.M."/>
            <person name="Kim K.R."/>
            <person name="Lee J.K."/>
            <person name="Hao L."/>
            <person name="Jeon C.O."/>
        </authorList>
    </citation>
    <scope>NUCLEOTIDE SEQUENCE</scope>
    <source>
        <strain evidence="1">U1</strain>
    </source>
</reference>
<dbReference type="PROSITE" id="PS51257">
    <property type="entry name" value="PROKAR_LIPOPROTEIN"/>
    <property type="match status" value="1"/>
</dbReference>